<dbReference type="PANTHER" id="PTHR42792">
    <property type="entry name" value="FLAGELLIN"/>
    <property type="match status" value="1"/>
</dbReference>
<evidence type="ECO:0000313" key="5">
    <source>
        <dbReference type="EMBL" id="MFC0386645.1"/>
    </source>
</evidence>
<dbReference type="InterPro" id="IPR046358">
    <property type="entry name" value="Flagellin_C"/>
</dbReference>
<dbReference type="Proteomes" id="UP001589789">
    <property type="component" value="Unassembled WGS sequence"/>
</dbReference>
<keyword evidence="3" id="KW-0975">Bacterial flagellum</keyword>
<dbReference type="EMBL" id="JBHLVZ010000036">
    <property type="protein sequence ID" value="MFC0386645.1"/>
    <property type="molecule type" value="Genomic_DNA"/>
</dbReference>
<accession>A0ABV6ISQ4</accession>
<gene>
    <name evidence="5" type="ORF">ACFFIC_13970</name>
</gene>
<protein>
    <submittedName>
        <fullName evidence="5">Flagellin</fullName>
    </submittedName>
</protein>
<dbReference type="PANTHER" id="PTHR42792:SF1">
    <property type="entry name" value="FLAGELLAR HOOK-ASSOCIATED PROTEIN 3"/>
    <property type="match status" value="1"/>
</dbReference>
<name>A0ABV6ISQ4_9PROT</name>
<evidence type="ECO:0000256" key="1">
    <source>
        <dbReference type="ARBA" id="ARBA00004365"/>
    </source>
</evidence>
<evidence type="ECO:0000256" key="2">
    <source>
        <dbReference type="ARBA" id="ARBA00005709"/>
    </source>
</evidence>
<dbReference type="Gene3D" id="1.20.1330.10">
    <property type="entry name" value="f41 fragment of flagellin, N-terminal domain"/>
    <property type="match status" value="1"/>
</dbReference>
<proteinExistence type="inferred from homology"/>
<keyword evidence="5" id="KW-0966">Cell projection</keyword>
<evidence type="ECO:0000259" key="4">
    <source>
        <dbReference type="Pfam" id="PF00700"/>
    </source>
</evidence>
<dbReference type="SUPFAM" id="SSF64518">
    <property type="entry name" value="Phase 1 flagellin"/>
    <property type="match status" value="1"/>
</dbReference>
<keyword evidence="5" id="KW-0969">Cilium</keyword>
<organism evidence="5 6">
    <name type="scientific">Muricoccus vinaceus</name>
    <dbReference type="NCBI Taxonomy" id="424704"/>
    <lineage>
        <taxon>Bacteria</taxon>
        <taxon>Pseudomonadati</taxon>
        <taxon>Pseudomonadota</taxon>
        <taxon>Alphaproteobacteria</taxon>
        <taxon>Acetobacterales</taxon>
        <taxon>Roseomonadaceae</taxon>
        <taxon>Muricoccus</taxon>
    </lineage>
</organism>
<evidence type="ECO:0000256" key="3">
    <source>
        <dbReference type="ARBA" id="ARBA00023143"/>
    </source>
</evidence>
<comment type="caution">
    <text evidence="5">The sequence shown here is derived from an EMBL/GenBank/DDBJ whole genome shotgun (WGS) entry which is preliminary data.</text>
</comment>
<evidence type="ECO:0000313" key="6">
    <source>
        <dbReference type="Proteomes" id="UP001589789"/>
    </source>
</evidence>
<feature type="domain" description="Flagellin C-terminal" evidence="4">
    <location>
        <begin position="274"/>
        <end position="355"/>
    </location>
</feature>
<dbReference type="InterPro" id="IPR001492">
    <property type="entry name" value="Flagellin"/>
</dbReference>
<keyword evidence="5" id="KW-0282">Flagellum</keyword>
<comment type="similarity">
    <text evidence="2">Belongs to the bacterial flagellin family.</text>
</comment>
<keyword evidence="6" id="KW-1185">Reference proteome</keyword>
<comment type="subcellular location">
    <subcellularLocation>
        <location evidence="1">Bacterial flagellum</location>
    </subcellularLocation>
</comment>
<dbReference type="RefSeq" id="WP_377051312.1">
    <property type="nucleotide sequence ID" value="NZ_JBHLVZ010000036.1"/>
</dbReference>
<sequence>MAISGFRGLDSTMQAAVQLRARFNEETRQAASGMRADSYAGLGADARRSVNLRSELSRREVLATNAGQAEGRASFAQTILGRFSDIASSISASAADGLGAMSTNRSLIAENARKALSEVTGLLRERYQGEAVFGGSDLQADPIMSPEEIFGSGLYTGIRDQMAQLGTSGAAAVLANTRALAGSNDPAITPFSAHAAAAARGEIDDPRRNVTVADGVRVDIGLYPNRDAAALPPGKDSTGSWSRDLLHGLSVLANLDAAPAESDVSAVLQGVIGVLRSARERVDNEAGALGYAQKRLDSARAENTEIGNQLEQQLGDLEAVDPAEAFIRLQATQTQLQASYKSLAMLGDLTLTSYLR</sequence>
<dbReference type="Pfam" id="PF00700">
    <property type="entry name" value="Flagellin_C"/>
    <property type="match status" value="1"/>
</dbReference>
<reference evidence="5 6" key="1">
    <citation type="submission" date="2024-09" db="EMBL/GenBank/DDBJ databases">
        <authorList>
            <person name="Sun Q."/>
            <person name="Mori K."/>
        </authorList>
    </citation>
    <scope>NUCLEOTIDE SEQUENCE [LARGE SCALE GENOMIC DNA]</scope>
    <source>
        <strain evidence="5 6">CCM 7468</strain>
    </source>
</reference>